<keyword evidence="3" id="KW-1185">Reference proteome</keyword>
<dbReference type="Proteomes" id="UP000799291">
    <property type="component" value="Unassembled WGS sequence"/>
</dbReference>
<evidence type="ECO:0000313" key="3">
    <source>
        <dbReference type="Proteomes" id="UP000799291"/>
    </source>
</evidence>
<accession>A0A6G1IJT6</accession>
<dbReference type="AlphaFoldDB" id="A0A6G1IJT6"/>
<dbReference type="EMBL" id="MU005614">
    <property type="protein sequence ID" value="KAF2678149.1"/>
    <property type="molecule type" value="Genomic_DNA"/>
</dbReference>
<protein>
    <submittedName>
        <fullName evidence="2">Heterokaryon incompatibility</fullName>
    </submittedName>
</protein>
<reference evidence="2" key="1">
    <citation type="journal article" date="2020" name="Stud. Mycol.">
        <title>101 Dothideomycetes genomes: a test case for predicting lifestyles and emergence of pathogens.</title>
        <authorList>
            <person name="Haridas S."/>
            <person name="Albert R."/>
            <person name="Binder M."/>
            <person name="Bloem J."/>
            <person name="Labutti K."/>
            <person name="Salamov A."/>
            <person name="Andreopoulos B."/>
            <person name="Baker S."/>
            <person name="Barry K."/>
            <person name="Bills G."/>
            <person name="Bluhm B."/>
            <person name="Cannon C."/>
            <person name="Castanera R."/>
            <person name="Culley D."/>
            <person name="Daum C."/>
            <person name="Ezra D."/>
            <person name="Gonzalez J."/>
            <person name="Henrissat B."/>
            <person name="Kuo A."/>
            <person name="Liang C."/>
            <person name="Lipzen A."/>
            <person name="Lutzoni F."/>
            <person name="Magnuson J."/>
            <person name="Mondo S."/>
            <person name="Nolan M."/>
            <person name="Ohm R."/>
            <person name="Pangilinan J."/>
            <person name="Park H.-J."/>
            <person name="Ramirez L."/>
            <person name="Alfaro M."/>
            <person name="Sun H."/>
            <person name="Tritt A."/>
            <person name="Yoshinaga Y."/>
            <person name="Zwiers L.-H."/>
            <person name="Turgeon B."/>
            <person name="Goodwin S."/>
            <person name="Spatafora J."/>
            <person name="Crous P."/>
            <person name="Grigoriev I."/>
        </authorList>
    </citation>
    <scope>NUCLEOTIDE SEQUENCE</scope>
    <source>
        <strain evidence="2">CBS 122367</strain>
    </source>
</reference>
<evidence type="ECO:0000313" key="2">
    <source>
        <dbReference type="EMBL" id="KAF2678149.1"/>
    </source>
</evidence>
<sequence>MMRVLQYSGTGWYHLTKGFASDEALPPYAILSHTWGADSDEVTFDDLSNGTRNNKPGYEKIRFCAEQAARDGLHYFWIDTCCINKANKAELLQAINSMFRWYCNAARCYVSLSDVSTAKRGINGDTYEWEPTFRSSRWFT</sequence>
<feature type="domain" description="Heterokaryon incompatibility" evidence="1">
    <location>
        <begin position="28"/>
        <end position="119"/>
    </location>
</feature>
<organism evidence="2 3">
    <name type="scientific">Lentithecium fluviatile CBS 122367</name>
    <dbReference type="NCBI Taxonomy" id="1168545"/>
    <lineage>
        <taxon>Eukaryota</taxon>
        <taxon>Fungi</taxon>
        <taxon>Dikarya</taxon>
        <taxon>Ascomycota</taxon>
        <taxon>Pezizomycotina</taxon>
        <taxon>Dothideomycetes</taxon>
        <taxon>Pleosporomycetidae</taxon>
        <taxon>Pleosporales</taxon>
        <taxon>Massarineae</taxon>
        <taxon>Lentitheciaceae</taxon>
        <taxon>Lentithecium</taxon>
    </lineage>
</organism>
<dbReference type="PANTHER" id="PTHR10622:SF11">
    <property type="entry name" value="HET-DOMAIN-CONTAINING PROTEIN"/>
    <property type="match status" value="1"/>
</dbReference>
<dbReference type="Pfam" id="PF06985">
    <property type="entry name" value="HET"/>
    <property type="match status" value="1"/>
</dbReference>
<gene>
    <name evidence="2" type="ORF">K458DRAFT_141752</name>
</gene>
<evidence type="ECO:0000259" key="1">
    <source>
        <dbReference type="Pfam" id="PF06985"/>
    </source>
</evidence>
<dbReference type="PANTHER" id="PTHR10622">
    <property type="entry name" value="HET DOMAIN-CONTAINING PROTEIN"/>
    <property type="match status" value="1"/>
</dbReference>
<dbReference type="OrthoDB" id="674604at2759"/>
<dbReference type="InterPro" id="IPR010730">
    <property type="entry name" value="HET"/>
</dbReference>
<name>A0A6G1IJT6_9PLEO</name>
<proteinExistence type="predicted"/>